<keyword evidence="7" id="KW-0653">Protein transport</keyword>
<proteinExistence type="inferred from homology"/>
<evidence type="ECO:0000256" key="1">
    <source>
        <dbReference type="ARBA" id="ARBA00004383"/>
    </source>
</evidence>
<dbReference type="InterPro" id="IPR051045">
    <property type="entry name" value="TonB-dependent_transducer"/>
</dbReference>
<keyword evidence="8" id="KW-1133">Transmembrane helix</keyword>
<comment type="similarity">
    <text evidence="2">Belongs to the TonB family.</text>
</comment>
<feature type="domain" description="TonB C-terminal" evidence="11">
    <location>
        <begin position="137"/>
        <end position="227"/>
    </location>
</feature>
<evidence type="ECO:0000256" key="6">
    <source>
        <dbReference type="ARBA" id="ARBA00022692"/>
    </source>
</evidence>
<dbReference type="GO" id="GO:0055085">
    <property type="term" value="P:transmembrane transport"/>
    <property type="evidence" value="ECO:0007669"/>
    <property type="project" value="InterPro"/>
</dbReference>
<name>A0A514BTM3_9GAMM</name>
<organism evidence="12 13">
    <name type="scientific">Marilutibacter alkalisoli</name>
    <dbReference type="NCBI Taxonomy" id="2591633"/>
    <lineage>
        <taxon>Bacteria</taxon>
        <taxon>Pseudomonadati</taxon>
        <taxon>Pseudomonadota</taxon>
        <taxon>Gammaproteobacteria</taxon>
        <taxon>Lysobacterales</taxon>
        <taxon>Lysobacteraceae</taxon>
        <taxon>Marilutibacter</taxon>
    </lineage>
</organism>
<keyword evidence="4" id="KW-1003">Cell membrane</keyword>
<evidence type="ECO:0000313" key="13">
    <source>
        <dbReference type="Proteomes" id="UP000317199"/>
    </source>
</evidence>
<evidence type="ECO:0000256" key="5">
    <source>
        <dbReference type="ARBA" id="ARBA00022519"/>
    </source>
</evidence>
<dbReference type="GO" id="GO:0031992">
    <property type="term" value="F:energy transducer activity"/>
    <property type="evidence" value="ECO:0007669"/>
    <property type="project" value="TreeGrafter"/>
</dbReference>
<dbReference type="GO" id="GO:0015031">
    <property type="term" value="P:protein transport"/>
    <property type="evidence" value="ECO:0007669"/>
    <property type="project" value="UniProtKB-KW"/>
</dbReference>
<evidence type="ECO:0000256" key="4">
    <source>
        <dbReference type="ARBA" id="ARBA00022475"/>
    </source>
</evidence>
<dbReference type="EMBL" id="CP041242">
    <property type="protein sequence ID" value="QDH70655.1"/>
    <property type="molecule type" value="Genomic_DNA"/>
</dbReference>
<dbReference type="Proteomes" id="UP000317199">
    <property type="component" value="Chromosome"/>
</dbReference>
<keyword evidence="13" id="KW-1185">Reference proteome</keyword>
<dbReference type="AlphaFoldDB" id="A0A514BTM3"/>
<comment type="subcellular location">
    <subcellularLocation>
        <location evidence="1">Cell inner membrane</location>
        <topology evidence="1">Single-pass membrane protein</topology>
        <orientation evidence="1">Periplasmic side</orientation>
    </subcellularLocation>
</comment>
<dbReference type="GO" id="GO:0098797">
    <property type="term" value="C:plasma membrane protein complex"/>
    <property type="evidence" value="ECO:0007669"/>
    <property type="project" value="TreeGrafter"/>
</dbReference>
<feature type="region of interest" description="Disordered" evidence="10">
    <location>
        <begin position="81"/>
        <end position="118"/>
    </location>
</feature>
<evidence type="ECO:0000256" key="3">
    <source>
        <dbReference type="ARBA" id="ARBA00022448"/>
    </source>
</evidence>
<keyword evidence="6" id="KW-0812">Transmembrane</keyword>
<evidence type="ECO:0000256" key="10">
    <source>
        <dbReference type="SAM" id="MobiDB-lite"/>
    </source>
</evidence>
<dbReference type="PANTHER" id="PTHR33446:SF2">
    <property type="entry name" value="PROTEIN TONB"/>
    <property type="match status" value="1"/>
</dbReference>
<evidence type="ECO:0000256" key="8">
    <source>
        <dbReference type="ARBA" id="ARBA00022989"/>
    </source>
</evidence>
<keyword evidence="5" id="KW-0997">Cell inner membrane</keyword>
<dbReference type="PANTHER" id="PTHR33446">
    <property type="entry name" value="PROTEIN TONB-RELATED"/>
    <property type="match status" value="1"/>
</dbReference>
<dbReference type="NCBIfam" id="TIGR01352">
    <property type="entry name" value="tonB_Cterm"/>
    <property type="match status" value="1"/>
</dbReference>
<dbReference type="InterPro" id="IPR037682">
    <property type="entry name" value="TonB_C"/>
</dbReference>
<keyword evidence="9" id="KW-0472">Membrane</keyword>
<dbReference type="PROSITE" id="PS52015">
    <property type="entry name" value="TONB_CTD"/>
    <property type="match status" value="1"/>
</dbReference>
<dbReference type="RefSeq" id="WP_141623989.1">
    <property type="nucleotide sequence ID" value="NZ_CP041242.1"/>
</dbReference>
<dbReference type="InterPro" id="IPR006260">
    <property type="entry name" value="TonB/TolA_C"/>
</dbReference>
<evidence type="ECO:0000256" key="7">
    <source>
        <dbReference type="ARBA" id="ARBA00022927"/>
    </source>
</evidence>
<evidence type="ECO:0000256" key="9">
    <source>
        <dbReference type="ARBA" id="ARBA00023136"/>
    </source>
</evidence>
<reference evidence="12 13" key="1">
    <citation type="submission" date="2019-06" db="EMBL/GenBank/DDBJ databases">
        <title>Lysobacter alkalisoli sp. nov. isolated from saline-alkali soil.</title>
        <authorList>
            <person name="Sun J.-Q."/>
            <person name="Xu L."/>
        </authorList>
    </citation>
    <scope>NUCLEOTIDE SEQUENCE [LARGE SCALE GENOMIC DNA]</scope>
    <source>
        <strain evidence="12 13">SJ-36</strain>
    </source>
</reference>
<dbReference type="SUPFAM" id="SSF74653">
    <property type="entry name" value="TolA/TonB C-terminal domain"/>
    <property type="match status" value="1"/>
</dbReference>
<dbReference type="KEGG" id="lyj:FKV23_11630"/>
<evidence type="ECO:0000259" key="11">
    <source>
        <dbReference type="PROSITE" id="PS52015"/>
    </source>
</evidence>
<dbReference type="OrthoDB" id="9792439at2"/>
<feature type="compositionally biased region" description="Pro residues" evidence="10">
    <location>
        <begin position="81"/>
        <end position="105"/>
    </location>
</feature>
<protein>
    <submittedName>
        <fullName evidence="12">Energy transducer TonB</fullName>
    </submittedName>
</protein>
<sequence length="227" mass="24062">MAHAIHAGIGPATFRHQLREQPLDPGRIAATSAAIVLHAAVFMALLMPASLPPEREAPKDMEVVIPIRPIEVPPIPVEVVQPPQPLPPQPAPPTSRAPVTEPPVVPVATAEPGDLPAQPDMPAADSGPATIPDLSPMAGARLAYAIAPPPSYPSRAVREGRTGTVLLEITVDIDGSPVDVVISRSSGHRDLDRAARDQVLSRWRFQPAMRDGHPVRAVGLVPVEFKL</sequence>
<evidence type="ECO:0000313" key="12">
    <source>
        <dbReference type="EMBL" id="QDH70655.1"/>
    </source>
</evidence>
<evidence type="ECO:0000256" key="2">
    <source>
        <dbReference type="ARBA" id="ARBA00006555"/>
    </source>
</evidence>
<keyword evidence="3" id="KW-0813">Transport</keyword>
<accession>A0A514BTM3</accession>
<gene>
    <name evidence="12" type="ORF">FKV23_11630</name>
</gene>
<dbReference type="Pfam" id="PF03544">
    <property type="entry name" value="TonB_C"/>
    <property type="match status" value="1"/>
</dbReference>
<dbReference type="Gene3D" id="3.30.1150.10">
    <property type="match status" value="1"/>
</dbReference>